<proteinExistence type="predicted"/>
<reference evidence="2" key="1">
    <citation type="submission" date="2014-11" db="EMBL/GenBank/DDBJ databases">
        <authorList>
            <person name="Amaro Gonzalez C."/>
        </authorList>
    </citation>
    <scope>NUCLEOTIDE SEQUENCE</scope>
</reference>
<evidence type="ECO:0000256" key="1">
    <source>
        <dbReference type="SAM" id="MobiDB-lite"/>
    </source>
</evidence>
<evidence type="ECO:0000313" key="2">
    <source>
        <dbReference type="EMBL" id="JAH51059.1"/>
    </source>
</evidence>
<feature type="region of interest" description="Disordered" evidence="1">
    <location>
        <begin position="1"/>
        <end position="25"/>
    </location>
</feature>
<dbReference type="AlphaFoldDB" id="A0A0E9TBG9"/>
<name>A0A0E9TBG9_ANGAN</name>
<feature type="compositionally biased region" description="Basic and acidic residues" evidence="1">
    <location>
        <begin position="1"/>
        <end position="13"/>
    </location>
</feature>
<protein>
    <submittedName>
        <fullName evidence="2">Uncharacterized protein</fullName>
    </submittedName>
</protein>
<sequence length="25" mass="2956">MKESQVRQTERNSKTISELFQTMLA</sequence>
<accession>A0A0E9TBG9</accession>
<dbReference type="EMBL" id="GBXM01057518">
    <property type="protein sequence ID" value="JAH51059.1"/>
    <property type="molecule type" value="Transcribed_RNA"/>
</dbReference>
<reference evidence="2" key="2">
    <citation type="journal article" date="2015" name="Fish Shellfish Immunol.">
        <title>Early steps in the European eel (Anguilla anguilla)-Vibrio vulnificus interaction in the gills: Role of the RtxA13 toxin.</title>
        <authorList>
            <person name="Callol A."/>
            <person name="Pajuelo D."/>
            <person name="Ebbesson L."/>
            <person name="Teles M."/>
            <person name="MacKenzie S."/>
            <person name="Amaro C."/>
        </authorList>
    </citation>
    <scope>NUCLEOTIDE SEQUENCE</scope>
</reference>
<organism evidence="2">
    <name type="scientific">Anguilla anguilla</name>
    <name type="common">European freshwater eel</name>
    <name type="synonym">Muraena anguilla</name>
    <dbReference type="NCBI Taxonomy" id="7936"/>
    <lineage>
        <taxon>Eukaryota</taxon>
        <taxon>Metazoa</taxon>
        <taxon>Chordata</taxon>
        <taxon>Craniata</taxon>
        <taxon>Vertebrata</taxon>
        <taxon>Euteleostomi</taxon>
        <taxon>Actinopterygii</taxon>
        <taxon>Neopterygii</taxon>
        <taxon>Teleostei</taxon>
        <taxon>Anguilliformes</taxon>
        <taxon>Anguillidae</taxon>
        <taxon>Anguilla</taxon>
    </lineage>
</organism>
<feature type="compositionally biased region" description="Polar residues" evidence="1">
    <location>
        <begin position="14"/>
        <end position="25"/>
    </location>
</feature>